<reference evidence="2" key="1">
    <citation type="submission" date="2020-11" db="EMBL/GenBank/DDBJ databases">
        <authorList>
            <consortium name="DOE Joint Genome Institute"/>
            <person name="Ahrendt S."/>
            <person name="Riley R."/>
            <person name="Andreopoulos W."/>
            <person name="Labutti K."/>
            <person name="Pangilinan J."/>
            <person name="Ruiz-Duenas F.J."/>
            <person name="Barrasa J.M."/>
            <person name="Sanchez-Garcia M."/>
            <person name="Camarero S."/>
            <person name="Miyauchi S."/>
            <person name="Serrano A."/>
            <person name="Linde D."/>
            <person name="Babiker R."/>
            <person name="Drula E."/>
            <person name="Ayuso-Fernandez I."/>
            <person name="Pacheco R."/>
            <person name="Padilla G."/>
            <person name="Ferreira P."/>
            <person name="Barriuso J."/>
            <person name="Kellner H."/>
            <person name="Castanera R."/>
            <person name="Alfaro M."/>
            <person name="Ramirez L."/>
            <person name="Pisabarro A.G."/>
            <person name="Kuo A."/>
            <person name="Tritt A."/>
            <person name="Lipzen A."/>
            <person name="He G."/>
            <person name="Yan M."/>
            <person name="Ng V."/>
            <person name="Cullen D."/>
            <person name="Martin F."/>
            <person name="Rosso M.-N."/>
            <person name="Henrissat B."/>
            <person name="Hibbett D."/>
            <person name="Martinez A.T."/>
            <person name="Grigoriev I.V."/>
        </authorList>
    </citation>
    <scope>NUCLEOTIDE SEQUENCE</scope>
    <source>
        <strain evidence="2">CIRM-BRFM 674</strain>
    </source>
</reference>
<dbReference type="EMBL" id="MU155364">
    <property type="protein sequence ID" value="KAF9474734.1"/>
    <property type="molecule type" value="Genomic_DNA"/>
</dbReference>
<name>A0A9P5YUA0_9AGAR</name>
<feature type="domain" description="Heterokaryon incompatibility" evidence="1">
    <location>
        <begin position="230"/>
        <end position="322"/>
    </location>
</feature>
<evidence type="ECO:0000313" key="3">
    <source>
        <dbReference type="Proteomes" id="UP000807469"/>
    </source>
</evidence>
<dbReference type="InterPro" id="IPR010730">
    <property type="entry name" value="HET"/>
</dbReference>
<evidence type="ECO:0000313" key="2">
    <source>
        <dbReference type="EMBL" id="KAF9474734.1"/>
    </source>
</evidence>
<keyword evidence="3" id="KW-1185">Reference proteome</keyword>
<evidence type="ECO:0000259" key="1">
    <source>
        <dbReference type="Pfam" id="PF06985"/>
    </source>
</evidence>
<gene>
    <name evidence="2" type="ORF">BDN70DRAFT_924417</name>
</gene>
<dbReference type="AlphaFoldDB" id="A0A9P5YUA0"/>
<accession>A0A9P5YUA0</accession>
<comment type="caution">
    <text evidence="2">The sequence shown here is derived from an EMBL/GenBank/DDBJ whole genome shotgun (WGS) entry which is preliminary data.</text>
</comment>
<proteinExistence type="predicted"/>
<dbReference type="PANTHER" id="PTHR10622">
    <property type="entry name" value="HET DOMAIN-CONTAINING PROTEIN"/>
    <property type="match status" value="1"/>
</dbReference>
<organism evidence="2 3">
    <name type="scientific">Pholiota conissans</name>
    <dbReference type="NCBI Taxonomy" id="109636"/>
    <lineage>
        <taxon>Eukaryota</taxon>
        <taxon>Fungi</taxon>
        <taxon>Dikarya</taxon>
        <taxon>Basidiomycota</taxon>
        <taxon>Agaricomycotina</taxon>
        <taxon>Agaricomycetes</taxon>
        <taxon>Agaricomycetidae</taxon>
        <taxon>Agaricales</taxon>
        <taxon>Agaricineae</taxon>
        <taxon>Strophariaceae</taxon>
        <taxon>Pholiota</taxon>
    </lineage>
</organism>
<dbReference type="Proteomes" id="UP000807469">
    <property type="component" value="Unassembled WGS sequence"/>
</dbReference>
<protein>
    <recommendedName>
        <fullName evidence="1">Heterokaryon incompatibility domain-containing protein</fullName>
    </recommendedName>
</protein>
<sequence length="631" mass="71676">MRPIDNESAAGIAGDRLDNDQLVNGANTPQNTLLDALEEFIIPLVTITPTQTTAKPRRPSEQQKNKLLTALKEFIYSMIDSVEFEPKTVLNVHGNFSAASSLKDEKNSVDGPKVDMQNNGSDTTAIIQSSGVKSSNGKDNSEPSFHELVLQSLRERVFNQMPIRLLHLTPLDSGFKIYLLERESIYEHLAMSMETHRHDRDYCRLEAVPSYLSESTGRAISRILTKHASYAILSHTWFHGFGGEVTYNDWINGVFDERSPGYHKLANFCKTAWTNHRLALGWMDTICINKESSAELDESIRSMYNWYERSAVCLTYLAETTEIEDVYRDPWFTRGWTLQELLAPKYIKFYNKEWTSFIPDPSINDKSNAPLSKPIRDQISKATTITYMELNNQDRTPISRKMQLSAFRKVTRAEDTAYSLMGIFNVSIATAYGEGAERAFSRLLCEILNSTSDGIIDLFNWAGPSAKGSTKLLPRDPKGYTRRCRRPDLADSFYVSQPAAPLMHTHIGLCIPVILMPGIMPNKHEQSFESIGDFWATTNISLHPAKPKPASQDIQDKFHVLDNRFFSLRHRGQAKHNHKLAVFNIIQYGQDTVFIPRACIAKLLVFDSDGNLYEITVYIIQIVFVYTLLWD</sequence>
<dbReference type="Pfam" id="PF06985">
    <property type="entry name" value="HET"/>
    <property type="match status" value="1"/>
</dbReference>
<dbReference type="OrthoDB" id="5122891at2759"/>
<dbReference type="PANTHER" id="PTHR10622:SF10">
    <property type="entry name" value="HET DOMAIN-CONTAINING PROTEIN"/>
    <property type="match status" value="1"/>
</dbReference>